<evidence type="ECO:0000259" key="1">
    <source>
        <dbReference type="Pfam" id="PF17131"/>
    </source>
</evidence>
<dbReference type="Pfam" id="PF17131">
    <property type="entry name" value="LolA_like"/>
    <property type="match status" value="1"/>
</dbReference>
<dbReference type="Proteomes" id="UP001304300">
    <property type="component" value="Chromosome"/>
</dbReference>
<feature type="domain" description="Uncharacterized protein TP-0789" evidence="1">
    <location>
        <begin position="140"/>
        <end position="250"/>
    </location>
</feature>
<accession>A0AAQ3QTF4</accession>
<dbReference type="KEGG" id="puo:RZN69_21890"/>
<dbReference type="AlphaFoldDB" id="A0AAQ3QTF4"/>
<sequence length="251" mass="28727">MVILNPIPLLKHLVPAYVVMLLLSPLSAYVEDRELEYILDQHVEAMGGRGAIQEIKTVSMRGVTTSKSGEDRRIFLVRKLPNKIRLNLDSNNVELVVGYDGSNVWYYYDRQGNITAPEDRVSEFESIRRDSPFWLPITQFEKAEYKITRLPDETIDEAKCYVFQVEIPDLGTERYFVDQSTLLAKKREVDEINDDGSVEKTTTLYNDYEATGGVQFPMSMETIGEDGASVIIKFDSVKINKGIFDSYFRKP</sequence>
<keyword evidence="3" id="KW-1185">Reference proteome</keyword>
<proteinExistence type="predicted"/>
<gene>
    <name evidence="2" type="ORF">RZN69_21890</name>
</gene>
<protein>
    <submittedName>
        <fullName evidence="2">Outer membrane lipoprotein-sorting protein</fullName>
    </submittedName>
</protein>
<dbReference type="RefSeq" id="WP_317833715.1">
    <property type="nucleotide sequence ID" value="NZ_CP136920.1"/>
</dbReference>
<name>A0AAQ3QTF4_9BACT</name>
<organism evidence="2 3">
    <name type="scientific">Rubellicoccus peritrichatus</name>
    <dbReference type="NCBI Taxonomy" id="3080537"/>
    <lineage>
        <taxon>Bacteria</taxon>
        <taxon>Pseudomonadati</taxon>
        <taxon>Verrucomicrobiota</taxon>
        <taxon>Opitutia</taxon>
        <taxon>Puniceicoccales</taxon>
        <taxon>Cerasicoccaceae</taxon>
        <taxon>Rubellicoccus</taxon>
    </lineage>
</organism>
<dbReference type="EMBL" id="CP136920">
    <property type="protein sequence ID" value="WOO41281.1"/>
    <property type="molecule type" value="Genomic_DNA"/>
</dbReference>
<dbReference type="InterPro" id="IPR033399">
    <property type="entry name" value="TP_0789-like"/>
</dbReference>
<evidence type="ECO:0000313" key="3">
    <source>
        <dbReference type="Proteomes" id="UP001304300"/>
    </source>
</evidence>
<keyword evidence="2" id="KW-0449">Lipoprotein</keyword>
<evidence type="ECO:0000313" key="2">
    <source>
        <dbReference type="EMBL" id="WOO41281.1"/>
    </source>
</evidence>
<reference evidence="2 3" key="1">
    <citation type="submission" date="2023-10" db="EMBL/GenBank/DDBJ databases">
        <title>Rubellicoccus peritrichatus gen. nov., sp. nov., isolated from an algae of coral reef tank.</title>
        <authorList>
            <person name="Luo J."/>
        </authorList>
    </citation>
    <scope>NUCLEOTIDE SEQUENCE [LARGE SCALE GENOMIC DNA]</scope>
    <source>
        <strain evidence="2 3">CR14</strain>
    </source>
</reference>
<dbReference type="Gene3D" id="2.50.20.10">
    <property type="entry name" value="Lipoprotein localisation LolA/LolB/LppX"/>
    <property type="match status" value="1"/>
</dbReference>